<name>A0A7L6N1A1_9MOLU</name>
<dbReference type="GO" id="GO:0008168">
    <property type="term" value="F:methyltransferase activity"/>
    <property type="evidence" value="ECO:0007669"/>
    <property type="project" value="UniProtKB-KW"/>
</dbReference>
<organism evidence="1 2">
    <name type="scientific">Hujiaoplasma nucleasis</name>
    <dbReference type="NCBI Taxonomy" id="2725268"/>
    <lineage>
        <taxon>Bacteria</taxon>
        <taxon>Bacillati</taxon>
        <taxon>Mycoplasmatota</taxon>
        <taxon>Mollicutes</taxon>
        <taxon>Candidatus Izemoplasmatales</taxon>
        <taxon>Hujiaoplasmataceae</taxon>
        <taxon>Hujiaoplasma</taxon>
    </lineage>
</organism>
<dbReference type="SUPFAM" id="SSF53335">
    <property type="entry name" value="S-adenosyl-L-methionine-dependent methyltransferases"/>
    <property type="match status" value="1"/>
</dbReference>
<dbReference type="GO" id="GO:0032259">
    <property type="term" value="P:methylation"/>
    <property type="evidence" value="ECO:0007669"/>
    <property type="project" value="UniProtKB-KW"/>
</dbReference>
<dbReference type="PANTHER" id="PTHR35276:SF1">
    <property type="entry name" value="TRNA (MNM(5)S(2)U34)-METHYLTRANSFERASE, CHLOROPLASTIC"/>
    <property type="match status" value="1"/>
</dbReference>
<dbReference type="CDD" id="cd02440">
    <property type="entry name" value="AdoMet_MTases"/>
    <property type="match status" value="1"/>
</dbReference>
<proteinExistence type="predicted"/>
<dbReference type="KEGG" id="tbk:HF295_03865"/>
<sequence>MIKLTQIYHNIIQEKKNIQVSVDMTCGHGNDTLFLSHISKKVYAFDIQEVAMIEAKNLTKTYDNIQYILDNHEAIDQYIHEGIDVCIYNLGYLPNHDHSIITQTSSTLNSLEKVLKLLNKDGLVIIELYPHNQEEMYSILAYTKTLDNEFDVLKIELFNKNNPPILITIKKN</sequence>
<dbReference type="Pfam" id="PF06962">
    <property type="entry name" value="rRNA_methylase"/>
    <property type="match status" value="1"/>
</dbReference>
<gene>
    <name evidence="1" type="ORF">HF295_03865</name>
</gene>
<accession>A0A7L6N1A1</accession>
<keyword evidence="1" id="KW-0808">Transferase</keyword>
<dbReference type="InterPro" id="IPR010719">
    <property type="entry name" value="MnmM_MeTrfase"/>
</dbReference>
<dbReference type="RefSeq" id="WP_312032536.1">
    <property type="nucleotide sequence ID" value="NZ_CP051151.1"/>
</dbReference>
<keyword evidence="2" id="KW-1185">Reference proteome</keyword>
<keyword evidence="1" id="KW-0489">Methyltransferase</keyword>
<dbReference type="AlphaFoldDB" id="A0A7L6N1A1"/>
<dbReference type="InterPro" id="IPR029063">
    <property type="entry name" value="SAM-dependent_MTases_sf"/>
</dbReference>
<evidence type="ECO:0000313" key="1">
    <source>
        <dbReference type="EMBL" id="QLY40040.1"/>
    </source>
</evidence>
<dbReference type="PANTHER" id="PTHR35276">
    <property type="entry name" value="S-ADENOSYL-L-METHIONINE-DEPENDENT METHYLTRANSFERASES SUPERFAMILY PROTEIN"/>
    <property type="match status" value="1"/>
</dbReference>
<dbReference type="EMBL" id="CP051151">
    <property type="protein sequence ID" value="QLY40040.1"/>
    <property type="molecule type" value="Genomic_DNA"/>
</dbReference>
<dbReference type="Proteomes" id="UP000512167">
    <property type="component" value="Chromosome"/>
</dbReference>
<protein>
    <submittedName>
        <fullName evidence="1">Methyltransferase domain-containing protein</fullName>
    </submittedName>
</protein>
<evidence type="ECO:0000313" key="2">
    <source>
        <dbReference type="Proteomes" id="UP000512167"/>
    </source>
</evidence>
<reference evidence="1 2" key="1">
    <citation type="submission" date="2020-04" db="EMBL/GenBank/DDBJ databases">
        <authorList>
            <person name="Zheng R.K."/>
            <person name="Sun C.M."/>
        </authorList>
    </citation>
    <scope>NUCLEOTIDE SEQUENCE [LARGE SCALE GENOMIC DNA]</scope>
    <source>
        <strain evidence="2">zrk29</strain>
    </source>
</reference>
<dbReference type="Gene3D" id="3.40.50.150">
    <property type="entry name" value="Vaccinia Virus protein VP39"/>
    <property type="match status" value="1"/>
</dbReference>